<dbReference type="STRING" id="1291518.A0A0D9NKP6"/>
<dbReference type="Proteomes" id="UP000054544">
    <property type="component" value="Unassembled WGS sequence"/>
</dbReference>
<name>A0A0D9NKP6_METAN</name>
<dbReference type="SUPFAM" id="SSF81383">
    <property type="entry name" value="F-box domain"/>
    <property type="match status" value="1"/>
</dbReference>
<protein>
    <submittedName>
        <fullName evidence="3">Uncharacterized protein</fullName>
    </submittedName>
</protein>
<dbReference type="InterPro" id="IPR036047">
    <property type="entry name" value="F-box-like_dom_sf"/>
</dbReference>
<evidence type="ECO:0000313" key="3">
    <source>
        <dbReference type="EMBL" id="KJK74466.1"/>
    </source>
</evidence>
<dbReference type="AlphaFoldDB" id="A0A0D9NKP6"/>
<dbReference type="Pfam" id="PF12937">
    <property type="entry name" value="F-box-like"/>
    <property type="match status" value="1"/>
</dbReference>
<dbReference type="EMBL" id="KE384759">
    <property type="protein sequence ID" value="KJK74466.1"/>
    <property type="molecule type" value="Genomic_DNA"/>
</dbReference>
<reference evidence="4" key="1">
    <citation type="journal article" date="2014" name="BMC Genomics">
        <title>The genome sequence of the biocontrol fungus Metarhizium anisopliae and comparative genomics of Metarhizium species.</title>
        <authorList>
            <person name="Pattemore J.A."/>
            <person name="Hane J.K."/>
            <person name="Williams A.H."/>
            <person name="Wilson B.A."/>
            <person name="Stodart B.J."/>
            <person name="Ash G.J."/>
        </authorList>
    </citation>
    <scope>NUCLEOTIDE SEQUENCE [LARGE SCALE GENOMIC DNA]</scope>
    <source>
        <strain evidence="4">BRIP 53293</strain>
    </source>
</reference>
<gene>
    <name evidence="3" type="ORF">H634G_10233</name>
</gene>
<dbReference type="Pfam" id="PF24969">
    <property type="entry name" value="LRR_15"/>
    <property type="match status" value="1"/>
</dbReference>
<accession>A0A0D9NKP6</accession>
<evidence type="ECO:0000313" key="4">
    <source>
        <dbReference type="Proteomes" id="UP000054544"/>
    </source>
</evidence>
<sequence>MEARLTMLSTTPEEILLAIASHLRDPTDLMNLSYCCRQFHHCLLPAAYSSVRFNNHCIWKLSCLVHTLVRNASLSAAVRHLALGAEFTCSHGVEACDIKYEAAVIRPVLQATGYPEQELKEWESDLRNGQREDPWLAIMLPLLPNLQSLALKFEDPWTRVPRLLERGLGVGRPSSSSLLSQVTEISTTITGCELERDGVPTSDCLLFFSLPSLERLRGQGIIDCDKDDEPPPEAFPHSGLATITDIDLRMSNSPSGMQKLVHACTKLESFYYEHEIAIGGCDEFNPAAFHASLLRHKGTLQKLILVFNKQDDFRPGEDGENDFFGSLSPFSVLKEVRLRAPNLLGLHTATQIPQPRLIDTLPSSLVRLTLEDVHQCDMRVLIVELEECILNAPCRFPCINTLVIEGHIHEYDAASANSTPPGHQPTPVIERNIIKMTQKLRLLCQDISVNFRFLDREIESAIAYNREIEEEKVY</sequence>
<dbReference type="InterPro" id="IPR001810">
    <property type="entry name" value="F-box_dom"/>
</dbReference>
<feature type="domain" description="Leucine-rich repeat" evidence="2">
    <location>
        <begin position="205"/>
        <end position="414"/>
    </location>
</feature>
<organism evidence="3 4">
    <name type="scientific">Metarhizium anisopliae BRIP 53293</name>
    <dbReference type="NCBI Taxonomy" id="1291518"/>
    <lineage>
        <taxon>Eukaryota</taxon>
        <taxon>Fungi</taxon>
        <taxon>Dikarya</taxon>
        <taxon>Ascomycota</taxon>
        <taxon>Pezizomycotina</taxon>
        <taxon>Sordariomycetes</taxon>
        <taxon>Hypocreomycetidae</taxon>
        <taxon>Hypocreales</taxon>
        <taxon>Clavicipitaceae</taxon>
        <taxon>Metarhizium</taxon>
    </lineage>
</organism>
<keyword evidence="4" id="KW-1185">Reference proteome</keyword>
<evidence type="ECO:0000259" key="2">
    <source>
        <dbReference type="Pfam" id="PF24969"/>
    </source>
</evidence>
<proteinExistence type="predicted"/>
<dbReference type="CDD" id="cd09917">
    <property type="entry name" value="F-box_SF"/>
    <property type="match status" value="1"/>
</dbReference>
<evidence type="ECO:0000259" key="1">
    <source>
        <dbReference type="Pfam" id="PF12937"/>
    </source>
</evidence>
<feature type="domain" description="F-box" evidence="1">
    <location>
        <begin position="12"/>
        <end position="43"/>
    </location>
</feature>
<dbReference type="InterPro" id="IPR056867">
    <property type="entry name" value="LRR_15"/>
</dbReference>